<dbReference type="AlphaFoldDB" id="A0A521DXF7"/>
<evidence type="ECO:0000256" key="1">
    <source>
        <dbReference type="SAM" id="SignalP"/>
    </source>
</evidence>
<dbReference type="Proteomes" id="UP000317557">
    <property type="component" value="Unassembled WGS sequence"/>
</dbReference>
<feature type="chain" id="PRO_5022050191" description="Outer membrane protein beta-barrel domain-containing protein" evidence="1">
    <location>
        <begin position="20"/>
        <end position="170"/>
    </location>
</feature>
<sequence length="170" mass="18558">MVRILLVMSLLLSPGLVFAQNSSEPTHSAGWVNTGLGFGTGGVTLIGGASRQIDHHIFSVRGTTSTELFNYNGDNIWDLGILYGWATTSQTFHLSASAGFGMIGGVYRKGGLFSGEPDENIPLTPGLPLEFNVSWRSNRQVGFGWHYFANLNQERSFIGMAFTLQIGRLW</sequence>
<feature type="signal peptide" evidence="1">
    <location>
        <begin position="1"/>
        <end position="19"/>
    </location>
</feature>
<dbReference type="EMBL" id="FXTP01000009">
    <property type="protein sequence ID" value="SMO76335.1"/>
    <property type="molecule type" value="Genomic_DNA"/>
</dbReference>
<name>A0A521DXF7_9BACT</name>
<evidence type="ECO:0008006" key="4">
    <source>
        <dbReference type="Google" id="ProtNLM"/>
    </source>
</evidence>
<protein>
    <recommendedName>
        <fullName evidence="4">Outer membrane protein beta-barrel domain-containing protein</fullName>
    </recommendedName>
</protein>
<proteinExistence type="predicted"/>
<organism evidence="2 3">
    <name type="scientific">Gracilimonas mengyeensis</name>
    <dbReference type="NCBI Taxonomy" id="1302730"/>
    <lineage>
        <taxon>Bacteria</taxon>
        <taxon>Pseudomonadati</taxon>
        <taxon>Balneolota</taxon>
        <taxon>Balneolia</taxon>
        <taxon>Balneolales</taxon>
        <taxon>Balneolaceae</taxon>
        <taxon>Gracilimonas</taxon>
    </lineage>
</organism>
<evidence type="ECO:0000313" key="3">
    <source>
        <dbReference type="Proteomes" id="UP000317557"/>
    </source>
</evidence>
<accession>A0A521DXF7</accession>
<gene>
    <name evidence="2" type="ORF">SAMN06265219_109188</name>
</gene>
<reference evidence="2 3" key="1">
    <citation type="submission" date="2017-05" db="EMBL/GenBank/DDBJ databases">
        <authorList>
            <person name="Varghese N."/>
            <person name="Submissions S."/>
        </authorList>
    </citation>
    <scope>NUCLEOTIDE SEQUENCE [LARGE SCALE GENOMIC DNA]</scope>
    <source>
        <strain evidence="2 3">DSM 21985</strain>
    </source>
</reference>
<keyword evidence="1" id="KW-0732">Signal</keyword>
<keyword evidence="3" id="KW-1185">Reference proteome</keyword>
<evidence type="ECO:0000313" key="2">
    <source>
        <dbReference type="EMBL" id="SMO76335.1"/>
    </source>
</evidence>